<dbReference type="EMBL" id="MN740864">
    <property type="protein sequence ID" value="QHS82929.1"/>
    <property type="molecule type" value="Genomic_DNA"/>
</dbReference>
<proteinExistence type="predicted"/>
<protein>
    <submittedName>
        <fullName evidence="1">Uncharacterized protein</fullName>
    </submittedName>
</protein>
<evidence type="ECO:0000313" key="1">
    <source>
        <dbReference type="EMBL" id="QHS82929.1"/>
    </source>
</evidence>
<reference evidence="1" key="1">
    <citation type="journal article" date="2020" name="Nature">
        <title>Giant virus diversity and host interactions through global metagenomics.</title>
        <authorList>
            <person name="Schulz F."/>
            <person name="Roux S."/>
            <person name="Paez-Espino D."/>
            <person name="Jungbluth S."/>
            <person name="Walsh D.A."/>
            <person name="Denef V.J."/>
            <person name="McMahon K.D."/>
            <person name="Konstantinidis K.T."/>
            <person name="Eloe-Fadrosh E.A."/>
            <person name="Kyrpides N.C."/>
            <person name="Woyke T."/>
        </authorList>
    </citation>
    <scope>NUCLEOTIDE SEQUENCE</scope>
    <source>
        <strain evidence="1">GVMAG-S-1103017-74</strain>
    </source>
</reference>
<accession>A0A6C0ASP2</accession>
<dbReference type="AlphaFoldDB" id="A0A6C0ASP2"/>
<organism evidence="1">
    <name type="scientific">viral metagenome</name>
    <dbReference type="NCBI Taxonomy" id="1070528"/>
    <lineage>
        <taxon>unclassified sequences</taxon>
        <taxon>metagenomes</taxon>
        <taxon>organismal metagenomes</taxon>
    </lineage>
</organism>
<name>A0A6C0ASP2_9ZZZZ</name>
<sequence length="576" mass="61344">MNTKQLRAVPDYVQPVPRTGLYVDGMRRDLIGIRVDGVVRTENIVAGTAIDGATHEDVGFVRFADGSAVLLQLRDGEAVTDEDGNAWPFTQFSAQVTTAYGASNTTHVFFGVYIVYDDSGTTESRSAIVSINKATRAVRFTLTSNTGSSRVLGLDLARAPENWGSPARSAASRFAFAPPGPVYFNAQHLVLVTRENPDPTDHMYIRRLGVVYGSGPEPQLVRLEAQEAAHVDGLPFTPLGTERLELDADRGYELAYCGVLQQGDNDSFTVVLSRREIQLLVTQPSSDRPLAIVTDAVTGVQPTGTGLLLNIAEDEDCTVVNGTLYPQRSGVVALFGNSAPGGTAASISPTVWLLNAFTEQLEAAAYANGVLVAASLAGNECVAGCAGLSAYSTDGFAVVVVRFDEAPEFPDVYRLSNALDAQALPTFAPLVRTQADVRAPFVVQAASGGTLVGDVSFQQSALKADTSSPNSVAYGQRWSAAHRFPVRDFTRRLLVQPLFRANGGTRVQEGIAFPTQRNAEFTSGDAGAANVVVLNGVLQVGGSAGISDPAPGMIRWTGTELQVYDQFSTWRTITLV</sequence>